<reference evidence="7" key="1">
    <citation type="journal article" date="2018" name="Nat. Microbiol.">
        <title>Leveraging single-cell genomics to expand the fungal tree of life.</title>
        <authorList>
            <person name="Ahrendt S.R."/>
            <person name="Quandt C.A."/>
            <person name="Ciobanu D."/>
            <person name="Clum A."/>
            <person name="Salamov A."/>
            <person name="Andreopoulos B."/>
            <person name="Cheng J.F."/>
            <person name="Woyke T."/>
            <person name="Pelin A."/>
            <person name="Henrissat B."/>
            <person name="Reynolds N.K."/>
            <person name="Benny G.L."/>
            <person name="Smith M.E."/>
            <person name="James T.Y."/>
            <person name="Grigoriev I.V."/>
        </authorList>
    </citation>
    <scope>NUCLEOTIDE SEQUENCE [LARGE SCALE GENOMIC DNA]</scope>
    <source>
        <strain evidence="7">CSF55</strain>
    </source>
</reference>
<feature type="non-terminal residue" evidence="6">
    <location>
        <position position="188"/>
    </location>
</feature>
<dbReference type="InterPro" id="IPR011009">
    <property type="entry name" value="Kinase-like_dom_sf"/>
</dbReference>
<dbReference type="InterPro" id="IPR000719">
    <property type="entry name" value="Prot_kinase_dom"/>
</dbReference>
<evidence type="ECO:0000256" key="1">
    <source>
        <dbReference type="ARBA" id="ARBA00022741"/>
    </source>
</evidence>
<sequence>QVNQYAVVKDIGQGTFGQVKMGKDNETGEIIAMKQISKKRLKKKWLLSNANAYIDIVKREIAVLKKVSNHPNILSLYEVLDDEEQDTIFMIYELCPGGPIYNVQTGHKCQPLDLERARQYFRDVVLGIEYMHHKKIVHRDIKPENLLLDVDGNVKIADFGISELFNEQYESPMSSISSGSPAFNPPEV</sequence>
<gene>
    <name evidence="6" type="ORF">ROZALSC1DRAFT_2473</name>
</gene>
<keyword evidence="6" id="KW-0418">Kinase</keyword>
<dbReference type="GO" id="GO:0035556">
    <property type="term" value="P:intracellular signal transduction"/>
    <property type="evidence" value="ECO:0007669"/>
    <property type="project" value="TreeGrafter"/>
</dbReference>
<dbReference type="GO" id="GO:0004674">
    <property type="term" value="F:protein serine/threonine kinase activity"/>
    <property type="evidence" value="ECO:0007669"/>
    <property type="project" value="UniProtKB-KW"/>
</dbReference>
<keyword evidence="6" id="KW-0808">Transferase</keyword>
<feature type="domain" description="Protein kinase" evidence="5">
    <location>
        <begin position="5"/>
        <end position="188"/>
    </location>
</feature>
<dbReference type="EMBL" id="ML005601">
    <property type="protein sequence ID" value="RKP17983.1"/>
    <property type="molecule type" value="Genomic_DNA"/>
</dbReference>
<feature type="non-terminal residue" evidence="6">
    <location>
        <position position="1"/>
    </location>
</feature>
<dbReference type="Pfam" id="PF00069">
    <property type="entry name" value="Pkinase"/>
    <property type="match status" value="1"/>
</dbReference>
<keyword evidence="1 3" id="KW-0547">Nucleotide-binding</keyword>
<dbReference type="PANTHER" id="PTHR24346:SF77">
    <property type="entry name" value="SERINE THREONINE PROTEIN KINASE"/>
    <property type="match status" value="1"/>
</dbReference>
<comment type="similarity">
    <text evidence="4">Belongs to the protein kinase superfamily.</text>
</comment>
<dbReference type="GO" id="GO:0005737">
    <property type="term" value="C:cytoplasm"/>
    <property type="evidence" value="ECO:0007669"/>
    <property type="project" value="TreeGrafter"/>
</dbReference>
<evidence type="ECO:0000256" key="4">
    <source>
        <dbReference type="RuleBase" id="RU000304"/>
    </source>
</evidence>
<feature type="binding site" evidence="3">
    <location>
        <position position="34"/>
    </location>
    <ligand>
        <name>ATP</name>
        <dbReference type="ChEBI" id="CHEBI:30616"/>
    </ligand>
</feature>
<protein>
    <submittedName>
        <fullName evidence="6">Kinase-like protein</fullName>
    </submittedName>
</protein>
<dbReference type="PROSITE" id="PS50011">
    <property type="entry name" value="PROTEIN_KINASE_DOM"/>
    <property type="match status" value="1"/>
</dbReference>
<dbReference type="Proteomes" id="UP000281549">
    <property type="component" value="Unassembled WGS sequence"/>
</dbReference>
<evidence type="ECO:0000313" key="6">
    <source>
        <dbReference type="EMBL" id="RKP17983.1"/>
    </source>
</evidence>
<keyword evidence="4" id="KW-0723">Serine/threonine-protein kinase</keyword>
<dbReference type="InterPro" id="IPR008271">
    <property type="entry name" value="Ser/Thr_kinase_AS"/>
</dbReference>
<evidence type="ECO:0000259" key="5">
    <source>
        <dbReference type="PROSITE" id="PS50011"/>
    </source>
</evidence>
<name>A0A4P9YEQ0_ROZAC</name>
<dbReference type="SMART" id="SM00220">
    <property type="entry name" value="S_TKc"/>
    <property type="match status" value="1"/>
</dbReference>
<accession>A0A4P9YEQ0</accession>
<dbReference type="PANTHER" id="PTHR24346">
    <property type="entry name" value="MAP/MICROTUBULE AFFINITY-REGULATING KINASE"/>
    <property type="match status" value="1"/>
</dbReference>
<dbReference type="AlphaFoldDB" id="A0A4P9YEQ0"/>
<dbReference type="PROSITE" id="PS00108">
    <property type="entry name" value="PROTEIN_KINASE_ST"/>
    <property type="match status" value="1"/>
</dbReference>
<dbReference type="Gene3D" id="1.10.510.10">
    <property type="entry name" value="Transferase(Phosphotransferase) domain 1"/>
    <property type="match status" value="1"/>
</dbReference>
<dbReference type="GO" id="GO:0005524">
    <property type="term" value="F:ATP binding"/>
    <property type="evidence" value="ECO:0007669"/>
    <property type="project" value="UniProtKB-UniRule"/>
</dbReference>
<evidence type="ECO:0000256" key="3">
    <source>
        <dbReference type="PROSITE-ProRule" id="PRU10141"/>
    </source>
</evidence>
<proteinExistence type="inferred from homology"/>
<keyword evidence="2 3" id="KW-0067">ATP-binding</keyword>
<dbReference type="InterPro" id="IPR017441">
    <property type="entry name" value="Protein_kinase_ATP_BS"/>
</dbReference>
<dbReference type="PROSITE" id="PS00107">
    <property type="entry name" value="PROTEIN_KINASE_ATP"/>
    <property type="match status" value="1"/>
</dbReference>
<evidence type="ECO:0000313" key="7">
    <source>
        <dbReference type="Proteomes" id="UP000281549"/>
    </source>
</evidence>
<evidence type="ECO:0000256" key="2">
    <source>
        <dbReference type="ARBA" id="ARBA00022840"/>
    </source>
</evidence>
<dbReference type="SUPFAM" id="SSF56112">
    <property type="entry name" value="Protein kinase-like (PK-like)"/>
    <property type="match status" value="1"/>
</dbReference>
<organism evidence="6 7">
    <name type="scientific">Rozella allomycis (strain CSF55)</name>
    <dbReference type="NCBI Taxonomy" id="988480"/>
    <lineage>
        <taxon>Eukaryota</taxon>
        <taxon>Fungi</taxon>
        <taxon>Fungi incertae sedis</taxon>
        <taxon>Cryptomycota</taxon>
        <taxon>Cryptomycota incertae sedis</taxon>
        <taxon>Rozella</taxon>
    </lineage>
</organism>